<dbReference type="Proteomes" id="UP000784294">
    <property type="component" value="Unassembled WGS sequence"/>
</dbReference>
<reference evidence="1" key="1">
    <citation type="submission" date="2018-11" db="EMBL/GenBank/DDBJ databases">
        <authorList>
            <consortium name="Pathogen Informatics"/>
        </authorList>
    </citation>
    <scope>NUCLEOTIDE SEQUENCE</scope>
</reference>
<organism evidence="1 2">
    <name type="scientific">Protopolystoma xenopodis</name>
    <dbReference type="NCBI Taxonomy" id="117903"/>
    <lineage>
        <taxon>Eukaryota</taxon>
        <taxon>Metazoa</taxon>
        <taxon>Spiralia</taxon>
        <taxon>Lophotrochozoa</taxon>
        <taxon>Platyhelminthes</taxon>
        <taxon>Monogenea</taxon>
        <taxon>Polyopisthocotylea</taxon>
        <taxon>Polystomatidea</taxon>
        <taxon>Polystomatidae</taxon>
        <taxon>Protopolystoma</taxon>
    </lineage>
</organism>
<proteinExistence type="predicted"/>
<name>A0A3S5B2A9_9PLAT</name>
<evidence type="ECO:0000313" key="1">
    <source>
        <dbReference type="EMBL" id="VEL31568.1"/>
    </source>
</evidence>
<sequence>MNPTPWESSGMTSPVDVDRLILARRQYVELHPTHNSILVNSSLATLTFNPPMPSQADGAAGGQL</sequence>
<keyword evidence="2" id="KW-1185">Reference proteome</keyword>
<dbReference type="EMBL" id="CAAALY010124031">
    <property type="protein sequence ID" value="VEL31568.1"/>
    <property type="molecule type" value="Genomic_DNA"/>
</dbReference>
<gene>
    <name evidence="1" type="ORF">PXEA_LOCUS25008</name>
</gene>
<comment type="caution">
    <text evidence="1">The sequence shown here is derived from an EMBL/GenBank/DDBJ whole genome shotgun (WGS) entry which is preliminary data.</text>
</comment>
<protein>
    <submittedName>
        <fullName evidence="1">Uncharacterized protein</fullName>
    </submittedName>
</protein>
<accession>A0A3S5B2A9</accession>
<dbReference type="AlphaFoldDB" id="A0A3S5B2A9"/>
<evidence type="ECO:0000313" key="2">
    <source>
        <dbReference type="Proteomes" id="UP000784294"/>
    </source>
</evidence>